<reference evidence="1" key="1">
    <citation type="journal article" date="2021" name="PeerJ">
        <title>Extensive microbial diversity within the chicken gut microbiome revealed by metagenomics and culture.</title>
        <authorList>
            <person name="Gilroy R."/>
            <person name="Ravi A."/>
            <person name="Getino M."/>
            <person name="Pursley I."/>
            <person name="Horton D.L."/>
            <person name="Alikhan N.F."/>
            <person name="Baker D."/>
            <person name="Gharbi K."/>
            <person name="Hall N."/>
            <person name="Watson M."/>
            <person name="Adriaenssens E.M."/>
            <person name="Foster-Nyarko E."/>
            <person name="Jarju S."/>
            <person name="Secka A."/>
            <person name="Antonio M."/>
            <person name="Oren A."/>
            <person name="Chaudhuri R.R."/>
            <person name="La Ragione R."/>
            <person name="Hildebrand F."/>
            <person name="Pallen M.J."/>
        </authorList>
    </citation>
    <scope>NUCLEOTIDE SEQUENCE</scope>
    <source>
        <strain evidence="1">CHK171-505</strain>
    </source>
</reference>
<reference evidence="1" key="2">
    <citation type="submission" date="2021-04" db="EMBL/GenBank/DDBJ databases">
        <authorList>
            <person name="Gilroy R."/>
        </authorList>
    </citation>
    <scope>NUCLEOTIDE SEQUENCE</scope>
    <source>
        <strain evidence="1">CHK171-505</strain>
    </source>
</reference>
<gene>
    <name evidence="1" type="ORF">H9948_02065</name>
</gene>
<name>A0A9D2HZM7_9LACT</name>
<comment type="caution">
    <text evidence="1">The sequence shown here is derived from an EMBL/GenBank/DDBJ whole genome shotgun (WGS) entry which is preliminary data.</text>
</comment>
<evidence type="ECO:0000313" key="2">
    <source>
        <dbReference type="Proteomes" id="UP000886856"/>
    </source>
</evidence>
<dbReference type="GO" id="GO:0005198">
    <property type="term" value="F:structural molecule activity"/>
    <property type="evidence" value="ECO:0007669"/>
    <property type="project" value="InterPro"/>
</dbReference>
<evidence type="ECO:0000313" key="1">
    <source>
        <dbReference type="EMBL" id="HJA89552.1"/>
    </source>
</evidence>
<dbReference type="Proteomes" id="UP000886856">
    <property type="component" value="Unassembled WGS sequence"/>
</dbReference>
<organism evidence="1 2">
    <name type="scientific">Candidatus Jeotgalibaca merdavium</name>
    <dbReference type="NCBI Taxonomy" id="2838627"/>
    <lineage>
        <taxon>Bacteria</taxon>
        <taxon>Bacillati</taxon>
        <taxon>Bacillota</taxon>
        <taxon>Bacilli</taxon>
        <taxon>Lactobacillales</taxon>
        <taxon>Carnobacteriaceae</taxon>
        <taxon>Jeotgalibaca</taxon>
    </lineage>
</organism>
<dbReference type="AlphaFoldDB" id="A0A9D2HZM7"/>
<sequence length="396" mass="45661">MPVTPHQMSIKGGYIQDAYQALEDELMELLIKRISSKTMTELSEDNIFQWQLEKMRDLHMMNDQTVKELVDKTAKYSKKQLKELITKQGYEFNTLANKELAQSVGMEVAEWTNLDMILEQYFDSQWLELDNHINQTLINTNYQYNPLAKAYQQVLNDTVAMTLTGFQTSEKAMKRAIYDMVEKGLSSSLVDKAGREWSLERYVRTVVKSTTRHVYNDLRTERAINQYDIVTALMSSHAAAREACAPIQGKFVLMVPTNQAPEEYKNLPSVYDYGWKEPAGTNGINCNHRFYSMLPMKETGIPKPPTVKEAEANAKTVAKQRQMEVAIRKAKKQLNAAEILDDKEGVDHFKTLIRKRQEALRQLINDNDILHRERGREQVYSGASQNLMDAMHFNKE</sequence>
<accession>A0A9D2HZM7</accession>
<proteinExistence type="predicted"/>
<dbReference type="Pfam" id="PF06152">
    <property type="entry name" value="Phage_min_cap2"/>
    <property type="match status" value="1"/>
</dbReference>
<dbReference type="EMBL" id="DWYW01000041">
    <property type="protein sequence ID" value="HJA89552.1"/>
    <property type="molecule type" value="Genomic_DNA"/>
</dbReference>
<protein>
    <submittedName>
        <fullName evidence="1">Phage minor capsid protein</fullName>
    </submittedName>
</protein>
<dbReference type="InterPro" id="IPR009319">
    <property type="entry name" value="Phage_A118_VSP1"/>
</dbReference>